<comment type="caution">
    <text evidence="1">The sequence shown here is derived from an EMBL/GenBank/DDBJ whole genome shotgun (WGS) entry which is preliminary data.</text>
</comment>
<dbReference type="Proteomes" id="UP001198151">
    <property type="component" value="Unassembled WGS sequence"/>
</dbReference>
<accession>A0ABS8FYY6</accession>
<dbReference type="RefSeq" id="WP_227707954.1">
    <property type="nucleotide sequence ID" value="NZ_JAJEQX010000017.1"/>
</dbReference>
<name>A0ABS8FYY6_9FIRM</name>
<dbReference type="EMBL" id="JAJEQX010000017">
    <property type="protein sequence ID" value="MCC2254814.1"/>
    <property type="molecule type" value="Genomic_DNA"/>
</dbReference>
<sequence>MKNWETPKMKVYSVKMDENIAASGDGGYQVAYIYYDEGGITRGGANYNWSGNNMIQDTSVSFTGDGGVFTVPYSQMGAISGCLA</sequence>
<gene>
    <name evidence="1" type="ORF">LKD70_10350</name>
</gene>
<evidence type="ECO:0000313" key="1">
    <source>
        <dbReference type="EMBL" id="MCC2254814.1"/>
    </source>
</evidence>
<keyword evidence="2" id="KW-1185">Reference proteome</keyword>
<reference evidence="1 2" key="1">
    <citation type="submission" date="2021-10" db="EMBL/GenBank/DDBJ databases">
        <title>Anaerobic single-cell dispensing facilitates the cultivation of human gut bacteria.</title>
        <authorList>
            <person name="Afrizal A."/>
        </authorList>
    </citation>
    <scope>NUCLEOTIDE SEQUENCE [LARGE SCALE GENOMIC DNA]</scope>
    <source>
        <strain evidence="1 2">CLA-AA-H200</strain>
    </source>
</reference>
<proteinExistence type="predicted"/>
<organism evidence="1 2">
    <name type="scientific">Ruminococcus turbiniformis</name>
    <dbReference type="NCBI Taxonomy" id="2881258"/>
    <lineage>
        <taxon>Bacteria</taxon>
        <taxon>Bacillati</taxon>
        <taxon>Bacillota</taxon>
        <taxon>Clostridia</taxon>
        <taxon>Eubacteriales</taxon>
        <taxon>Oscillospiraceae</taxon>
        <taxon>Ruminococcus</taxon>
    </lineage>
</organism>
<evidence type="ECO:0000313" key="2">
    <source>
        <dbReference type="Proteomes" id="UP001198151"/>
    </source>
</evidence>
<protein>
    <submittedName>
        <fullName evidence="1">Uncharacterized protein</fullName>
    </submittedName>
</protein>